<dbReference type="OrthoDB" id="7032846at2"/>
<sequence>MGEESELAELVDAQSGWLIPGRHFVEMDDIYREFVSHTLEWDRRTIWLGLQQLLEHVKQLFPSGRLLLAGTFVSKQAGPCDPLEIAVVPDEPSAVELWTDAEEHRFQLCSSLHDVIVGSLGADYFEVLHPFGGRIESYFVAPDDVEQMTMWMGGVTLPTGQELLGHRGVLEVEW</sequence>
<dbReference type="EMBL" id="CP041040">
    <property type="protein sequence ID" value="QDE35568.1"/>
    <property type="molecule type" value="Genomic_DNA"/>
</dbReference>
<reference evidence="1 2" key="1">
    <citation type="submission" date="2019-06" db="EMBL/GenBank/DDBJ databases">
        <title>Complete genome of Microbacterium foliorum M2.</title>
        <authorList>
            <person name="Cao G."/>
        </authorList>
    </citation>
    <scope>NUCLEOTIDE SEQUENCE [LARGE SCALE GENOMIC DNA]</scope>
    <source>
        <strain evidence="1 2">M2</strain>
    </source>
</reference>
<accession>A0A4Y5YSJ3</accession>
<proteinExistence type="predicted"/>
<protein>
    <submittedName>
        <fullName evidence="1">Uncharacterized protein</fullName>
    </submittedName>
</protein>
<organism evidence="1 2">
    <name type="scientific">Microbacterium foliorum</name>
    <dbReference type="NCBI Taxonomy" id="104336"/>
    <lineage>
        <taxon>Bacteria</taxon>
        <taxon>Bacillati</taxon>
        <taxon>Actinomycetota</taxon>
        <taxon>Actinomycetes</taxon>
        <taxon>Micrococcales</taxon>
        <taxon>Microbacteriaceae</taxon>
        <taxon>Microbacterium</taxon>
    </lineage>
</organism>
<dbReference type="AlphaFoldDB" id="A0A4Y5YSJ3"/>
<evidence type="ECO:0000313" key="2">
    <source>
        <dbReference type="Proteomes" id="UP000316125"/>
    </source>
</evidence>
<dbReference type="Proteomes" id="UP000316125">
    <property type="component" value="Chromosome"/>
</dbReference>
<name>A0A4Y5YSJ3_9MICO</name>
<gene>
    <name evidence="1" type="ORF">FIV50_12695</name>
</gene>
<dbReference type="RefSeq" id="WP_140037742.1">
    <property type="nucleotide sequence ID" value="NZ_CP041040.1"/>
</dbReference>
<dbReference type="InterPro" id="IPR053860">
    <property type="entry name" value="DUF6932"/>
</dbReference>
<evidence type="ECO:0000313" key="1">
    <source>
        <dbReference type="EMBL" id="QDE35568.1"/>
    </source>
</evidence>
<dbReference type="Pfam" id="PF22014">
    <property type="entry name" value="DUF6932"/>
    <property type="match status" value="1"/>
</dbReference>